<dbReference type="SUPFAM" id="SSF53474">
    <property type="entry name" value="alpha/beta-Hydrolases"/>
    <property type="match status" value="1"/>
</dbReference>
<dbReference type="EMBL" id="JAAIIH010000004">
    <property type="protein sequence ID" value="NMN00218.1"/>
    <property type="molecule type" value="Genomic_DNA"/>
</dbReference>
<evidence type="ECO:0000313" key="2">
    <source>
        <dbReference type="EMBL" id="NMN00218.1"/>
    </source>
</evidence>
<name>A0A7Y0HZB0_9BIFI</name>
<protein>
    <recommendedName>
        <fullName evidence="4">Alpha/beta hydrolase</fullName>
    </recommendedName>
</protein>
<evidence type="ECO:0000256" key="1">
    <source>
        <dbReference type="SAM" id="Phobius"/>
    </source>
</evidence>
<reference evidence="2 3" key="1">
    <citation type="submission" date="2020-02" db="EMBL/GenBank/DDBJ databases">
        <title>Characterization of phylogenetic diversity of novel bifidobacterial species isolated in Czech ZOOs.</title>
        <authorList>
            <person name="Lugli G.A."/>
            <person name="Vera N.B."/>
            <person name="Ventura M."/>
        </authorList>
    </citation>
    <scope>NUCLEOTIDE SEQUENCE [LARGE SCALE GENOMIC DNA]</scope>
    <source>
        <strain evidence="2 3">DSM 109958</strain>
    </source>
</reference>
<dbReference type="GO" id="GO:0052689">
    <property type="term" value="F:carboxylic ester hydrolase activity"/>
    <property type="evidence" value="ECO:0007669"/>
    <property type="project" value="TreeGrafter"/>
</dbReference>
<feature type="transmembrane region" description="Helical" evidence="1">
    <location>
        <begin position="534"/>
        <end position="557"/>
    </location>
</feature>
<proteinExistence type="predicted"/>
<feature type="transmembrane region" description="Helical" evidence="1">
    <location>
        <begin position="377"/>
        <end position="400"/>
    </location>
</feature>
<dbReference type="Proteomes" id="UP000588277">
    <property type="component" value="Unassembled WGS sequence"/>
</dbReference>
<organism evidence="2 3">
    <name type="scientific">Bifidobacterium moraviense</name>
    <dbReference type="NCBI Taxonomy" id="2675323"/>
    <lineage>
        <taxon>Bacteria</taxon>
        <taxon>Bacillati</taxon>
        <taxon>Actinomycetota</taxon>
        <taxon>Actinomycetes</taxon>
        <taxon>Bifidobacteriales</taxon>
        <taxon>Bifidobacteriaceae</taxon>
        <taxon>Bifidobacterium</taxon>
    </lineage>
</organism>
<evidence type="ECO:0008006" key="4">
    <source>
        <dbReference type="Google" id="ProtNLM"/>
    </source>
</evidence>
<dbReference type="PANTHER" id="PTHR43265:SF1">
    <property type="entry name" value="ESTERASE ESTD"/>
    <property type="match status" value="1"/>
</dbReference>
<feature type="transmembrane region" description="Helical" evidence="1">
    <location>
        <begin position="471"/>
        <end position="492"/>
    </location>
</feature>
<keyword evidence="1" id="KW-1133">Transmembrane helix</keyword>
<dbReference type="Gene3D" id="3.40.50.1820">
    <property type="entry name" value="alpha/beta hydrolase"/>
    <property type="match status" value="1"/>
</dbReference>
<keyword evidence="3" id="KW-1185">Reference proteome</keyword>
<dbReference type="PANTHER" id="PTHR43265">
    <property type="entry name" value="ESTERASE ESTD"/>
    <property type="match status" value="1"/>
</dbReference>
<dbReference type="InterPro" id="IPR029058">
    <property type="entry name" value="AB_hydrolase_fold"/>
</dbReference>
<dbReference type="AlphaFoldDB" id="A0A7Y0HZB0"/>
<evidence type="ECO:0000313" key="3">
    <source>
        <dbReference type="Proteomes" id="UP000588277"/>
    </source>
</evidence>
<gene>
    <name evidence="2" type="ORF">G1C96_0796</name>
</gene>
<dbReference type="RefSeq" id="WP_169275390.1">
    <property type="nucleotide sequence ID" value="NZ_JAAIIH010000004.1"/>
</dbReference>
<sequence>MRRMAGAARLAAATMVIWMVLAALGALMTPPWHPERYSDHIAVETPDTTIAAADPSVGTGTPMGTYEVRESTVTIPLTDAVSVNAIVREPVGAPGERPALLMLQGAGTGRATEVYGDIAPQLASAGIVTMVPDKRLDDYTLFHRDYVSMAHDYEKELDLLRAMPGVDPKRTGVYAESEGTWISAVMTDERPDIAFSVIVSSPVYSGREQMTMAASTYFAQTGVPRAVAGDIPKFTMLDFSLVRLDYADFDALSRFGRLTQPALVVYGTLDPSMPIEQGAREIRDRAASGSGNRNVTLRYYPTNHQMRLGARVSRPNLTLDPSYVRDVASWINAAAAGTGADGWRTPMTAGAQPDQMFAVRTGAMTGGAMSPRSLTQLAALMVGGAAALALAGVPGAAWGLMRGARRAMTGARGTAGTRGTRGFGRGAAARLWALGTGTLVALLAAGVYLGLLVATSLQLESNEPLFHGGWVAMRVLSVLVALLWASALLRLWGDARRPYDDAATEAVHAAPVAHRAAVTRDGSRSRFARGVIPWTLTVLTLAGTGLVTVALAFFGLYSL</sequence>
<accession>A0A7Y0HZB0</accession>
<keyword evidence="1" id="KW-0472">Membrane</keyword>
<comment type="caution">
    <text evidence="2">The sequence shown here is derived from an EMBL/GenBank/DDBJ whole genome shotgun (WGS) entry which is preliminary data.</text>
</comment>
<dbReference type="InterPro" id="IPR053145">
    <property type="entry name" value="AB_hydrolase_Est10"/>
</dbReference>
<feature type="transmembrane region" description="Helical" evidence="1">
    <location>
        <begin position="431"/>
        <end position="451"/>
    </location>
</feature>
<keyword evidence="1" id="KW-0812">Transmembrane</keyword>